<reference evidence="2" key="1">
    <citation type="journal article" date="2023" name="GigaByte">
        <title>Genome assembly of the bearded iris, Iris pallida Lam.</title>
        <authorList>
            <person name="Bruccoleri R.E."/>
            <person name="Oakeley E.J."/>
            <person name="Faust A.M.E."/>
            <person name="Altorfer M."/>
            <person name="Dessus-Babus S."/>
            <person name="Burckhardt D."/>
            <person name="Oertli M."/>
            <person name="Naumann U."/>
            <person name="Petersen F."/>
            <person name="Wong J."/>
        </authorList>
    </citation>
    <scope>NUCLEOTIDE SEQUENCE</scope>
    <source>
        <strain evidence="2">GSM-AAB239-AS_SAM_17_03QT</strain>
    </source>
</reference>
<evidence type="ECO:0000313" key="2">
    <source>
        <dbReference type="EMBL" id="KAJ6823297.1"/>
    </source>
</evidence>
<accession>A0AAX6G4A4</accession>
<keyword evidence="1" id="KW-0812">Transmembrane</keyword>
<evidence type="ECO:0000313" key="3">
    <source>
        <dbReference type="Proteomes" id="UP001140949"/>
    </source>
</evidence>
<keyword evidence="1" id="KW-0472">Membrane</keyword>
<comment type="caution">
    <text evidence="2">The sequence shown here is derived from an EMBL/GenBank/DDBJ whole genome shotgun (WGS) entry which is preliminary data.</text>
</comment>
<protein>
    <submittedName>
        <fullName evidence="2">Uncharacterized protein</fullName>
    </submittedName>
</protein>
<dbReference type="Proteomes" id="UP001140949">
    <property type="component" value="Unassembled WGS sequence"/>
</dbReference>
<gene>
    <name evidence="2" type="ORF">M6B38_384325</name>
</gene>
<keyword evidence="1" id="KW-1133">Transmembrane helix</keyword>
<keyword evidence="3" id="KW-1185">Reference proteome</keyword>
<proteinExistence type="predicted"/>
<dbReference type="EMBL" id="JANAVB010023032">
    <property type="protein sequence ID" value="KAJ6823297.1"/>
    <property type="molecule type" value="Genomic_DNA"/>
</dbReference>
<feature type="transmembrane region" description="Helical" evidence="1">
    <location>
        <begin position="43"/>
        <end position="62"/>
    </location>
</feature>
<sequence>MIIFCKSVYYLCTYLNYLPYLLLPFRLFVHFFSAFFLEDRWKFWWACVHCFLFECLECLILFRAHNDN</sequence>
<name>A0AAX6G4A4_IRIPA</name>
<evidence type="ECO:0000256" key="1">
    <source>
        <dbReference type="SAM" id="Phobius"/>
    </source>
</evidence>
<dbReference type="AlphaFoldDB" id="A0AAX6G4A4"/>
<reference evidence="2" key="2">
    <citation type="submission" date="2023-04" db="EMBL/GenBank/DDBJ databases">
        <authorList>
            <person name="Bruccoleri R.E."/>
            <person name="Oakeley E.J."/>
            <person name="Faust A.-M."/>
            <person name="Dessus-Babus S."/>
            <person name="Altorfer M."/>
            <person name="Burckhardt D."/>
            <person name="Oertli M."/>
            <person name="Naumann U."/>
            <person name="Petersen F."/>
            <person name="Wong J."/>
        </authorList>
    </citation>
    <scope>NUCLEOTIDE SEQUENCE</scope>
    <source>
        <strain evidence="2">GSM-AAB239-AS_SAM_17_03QT</strain>
        <tissue evidence="2">Leaf</tissue>
    </source>
</reference>
<organism evidence="2 3">
    <name type="scientific">Iris pallida</name>
    <name type="common">Sweet iris</name>
    <dbReference type="NCBI Taxonomy" id="29817"/>
    <lineage>
        <taxon>Eukaryota</taxon>
        <taxon>Viridiplantae</taxon>
        <taxon>Streptophyta</taxon>
        <taxon>Embryophyta</taxon>
        <taxon>Tracheophyta</taxon>
        <taxon>Spermatophyta</taxon>
        <taxon>Magnoliopsida</taxon>
        <taxon>Liliopsida</taxon>
        <taxon>Asparagales</taxon>
        <taxon>Iridaceae</taxon>
        <taxon>Iridoideae</taxon>
        <taxon>Irideae</taxon>
        <taxon>Iris</taxon>
    </lineage>
</organism>